<reference evidence="3" key="1">
    <citation type="journal article" date="2020" name="Fungal Divers.">
        <title>Resolving the Mortierellaceae phylogeny through synthesis of multi-gene phylogenetics and phylogenomics.</title>
        <authorList>
            <person name="Vandepol N."/>
            <person name="Liber J."/>
            <person name="Desiro A."/>
            <person name="Na H."/>
            <person name="Kennedy M."/>
            <person name="Barry K."/>
            <person name="Grigoriev I.V."/>
            <person name="Miller A.N."/>
            <person name="O'Donnell K."/>
            <person name="Stajich J.E."/>
            <person name="Bonito G."/>
        </authorList>
    </citation>
    <scope>NUCLEOTIDE SEQUENCE</scope>
    <source>
        <strain evidence="3">KOD948</strain>
    </source>
</reference>
<dbReference type="OrthoDB" id="125347at2759"/>
<evidence type="ECO:0000313" key="4">
    <source>
        <dbReference type="Proteomes" id="UP000726737"/>
    </source>
</evidence>
<feature type="compositionally biased region" description="Low complexity" evidence="1">
    <location>
        <begin position="236"/>
        <end position="256"/>
    </location>
</feature>
<comment type="caution">
    <text evidence="3">The sequence shown here is derived from an EMBL/GenBank/DDBJ whole genome shotgun (WGS) entry which is preliminary data.</text>
</comment>
<dbReference type="Proteomes" id="UP000726737">
    <property type="component" value="Unassembled WGS sequence"/>
</dbReference>
<evidence type="ECO:0000256" key="1">
    <source>
        <dbReference type="SAM" id="MobiDB-lite"/>
    </source>
</evidence>
<name>A0A9P6PNU2_9FUNG</name>
<sequence>MFCINASGTSFAKSASIDALKLLVVGKKFAKDVDADSKAMMSTKTSKSGWMTSFIFKKWLEQSDDQLKEPTLLLLDSAPQHTDIDMRNTDEPWKHTRIQRLPASSTSVTQPLDAGVISVFKRSSLEMLSNETSCIRALTTAPFAWNSITAKTIRNCPTKTPVLPQEMRHQLKAMPTADAEKQHVLWYTRRYLYQAQEGAYFERLIASVTECNDWTLTAAGNKDEQHLIEEQEAEQEGSSSSVATTANNSENSLLSSTHSLPLSKDALVESSTMLSVLPGELSTFNPDNLETIPHAQRISTILYEHKG</sequence>
<dbReference type="InterPro" id="IPR050863">
    <property type="entry name" value="CenT-Element_Derived"/>
</dbReference>
<evidence type="ECO:0000259" key="2">
    <source>
        <dbReference type="Pfam" id="PF03184"/>
    </source>
</evidence>
<gene>
    <name evidence="3" type="ORF">BG011_008032</name>
</gene>
<dbReference type="AlphaFoldDB" id="A0A9P6PNU2"/>
<dbReference type="GO" id="GO:0003677">
    <property type="term" value="F:DNA binding"/>
    <property type="evidence" value="ECO:0007669"/>
    <property type="project" value="TreeGrafter"/>
</dbReference>
<evidence type="ECO:0000313" key="3">
    <source>
        <dbReference type="EMBL" id="KAG0250861.1"/>
    </source>
</evidence>
<dbReference type="PANTHER" id="PTHR19303">
    <property type="entry name" value="TRANSPOSON"/>
    <property type="match status" value="1"/>
</dbReference>
<protein>
    <recommendedName>
        <fullName evidence="2">DDE-1 domain-containing protein</fullName>
    </recommendedName>
</protein>
<dbReference type="GO" id="GO:0005634">
    <property type="term" value="C:nucleus"/>
    <property type="evidence" value="ECO:0007669"/>
    <property type="project" value="TreeGrafter"/>
</dbReference>
<dbReference type="Pfam" id="PF03184">
    <property type="entry name" value="DDE_1"/>
    <property type="match status" value="1"/>
</dbReference>
<feature type="domain" description="DDE-1" evidence="2">
    <location>
        <begin position="17"/>
        <end position="155"/>
    </location>
</feature>
<dbReference type="InterPro" id="IPR004875">
    <property type="entry name" value="DDE_SF_endonuclease_dom"/>
</dbReference>
<keyword evidence="4" id="KW-1185">Reference proteome</keyword>
<dbReference type="PANTHER" id="PTHR19303:SF73">
    <property type="entry name" value="PROTEIN PDC2"/>
    <property type="match status" value="1"/>
</dbReference>
<proteinExistence type="predicted"/>
<feature type="region of interest" description="Disordered" evidence="1">
    <location>
        <begin position="232"/>
        <end position="256"/>
    </location>
</feature>
<accession>A0A9P6PNU2</accession>
<dbReference type="EMBL" id="JAAAJA010000641">
    <property type="protein sequence ID" value="KAG0250861.1"/>
    <property type="molecule type" value="Genomic_DNA"/>
</dbReference>
<organism evidence="3 4">
    <name type="scientific">Mortierella polycephala</name>
    <dbReference type="NCBI Taxonomy" id="41804"/>
    <lineage>
        <taxon>Eukaryota</taxon>
        <taxon>Fungi</taxon>
        <taxon>Fungi incertae sedis</taxon>
        <taxon>Mucoromycota</taxon>
        <taxon>Mortierellomycotina</taxon>
        <taxon>Mortierellomycetes</taxon>
        <taxon>Mortierellales</taxon>
        <taxon>Mortierellaceae</taxon>
        <taxon>Mortierella</taxon>
    </lineage>
</organism>